<accession>A0A699ZD59</accession>
<protein>
    <submittedName>
        <fullName evidence="1">Uncharacterized protein</fullName>
    </submittedName>
</protein>
<dbReference type="Proteomes" id="UP000485058">
    <property type="component" value="Unassembled WGS sequence"/>
</dbReference>
<evidence type="ECO:0000313" key="2">
    <source>
        <dbReference type="Proteomes" id="UP000485058"/>
    </source>
</evidence>
<sequence length="368" mass="38156">MESSVADMLGEAMVHNTSISNALLSGLAWGEMGIQVAAFQPSANNGTTPLLALVCSLEGMSDSSTVQFVEVQVMCGDAWPSVAAMVMVATTGSGMFTSTEAGCTALDVAVAQYADQVLTRSPAFPYTTAFPEPWQCSATETGLLGNYMLHPYIAQQFVTALVADTPDAAALRQQLVLQVVAQTGFPRCALNSFTIGSSRTGPNSTDSTAATFACPYNGQAFANLQAQVHHPPLSILYAAPELCCAAEGGLTAEWMPLSLMASDFEGTSAPTDAGCDMATAAFSDQAYAMVVPERRLPLQMGCSLTGQGTAALAAAIDHDSIRMFQERLAASASLQARVVQAALAALGPLRCSDSSLGGTISFSSAVDE</sequence>
<feature type="non-terminal residue" evidence="1">
    <location>
        <position position="368"/>
    </location>
</feature>
<feature type="non-terminal residue" evidence="1">
    <location>
        <position position="1"/>
    </location>
</feature>
<organism evidence="1 2">
    <name type="scientific">Haematococcus lacustris</name>
    <name type="common">Green alga</name>
    <name type="synonym">Haematococcus pluvialis</name>
    <dbReference type="NCBI Taxonomy" id="44745"/>
    <lineage>
        <taxon>Eukaryota</taxon>
        <taxon>Viridiplantae</taxon>
        <taxon>Chlorophyta</taxon>
        <taxon>core chlorophytes</taxon>
        <taxon>Chlorophyceae</taxon>
        <taxon>CS clade</taxon>
        <taxon>Chlamydomonadales</taxon>
        <taxon>Haematococcaceae</taxon>
        <taxon>Haematococcus</taxon>
    </lineage>
</organism>
<dbReference type="EMBL" id="BLLF01001670">
    <property type="protein sequence ID" value="GFH20627.1"/>
    <property type="molecule type" value="Genomic_DNA"/>
</dbReference>
<gene>
    <name evidence="1" type="ORF">HaLaN_17778</name>
</gene>
<dbReference type="AlphaFoldDB" id="A0A699ZD59"/>
<name>A0A699ZD59_HAELA</name>
<proteinExistence type="predicted"/>
<evidence type="ECO:0000313" key="1">
    <source>
        <dbReference type="EMBL" id="GFH20627.1"/>
    </source>
</evidence>
<keyword evidence="2" id="KW-1185">Reference proteome</keyword>
<reference evidence="1 2" key="1">
    <citation type="submission" date="2020-02" db="EMBL/GenBank/DDBJ databases">
        <title>Draft genome sequence of Haematococcus lacustris strain NIES-144.</title>
        <authorList>
            <person name="Morimoto D."/>
            <person name="Nakagawa S."/>
            <person name="Yoshida T."/>
            <person name="Sawayama S."/>
        </authorList>
    </citation>
    <scope>NUCLEOTIDE SEQUENCE [LARGE SCALE GENOMIC DNA]</scope>
    <source>
        <strain evidence="1 2">NIES-144</strain>
    </source>
</reference>
<comment type="caution">
    <text evidence="1">The sequence shown here is derived from an EMBL/GenBank/DDBJ whole genome shotgun (WGS) entry which is preliminary data.</text>
</comment>